<dbReference type="EMBL" id="CP002582">
    <property type="protein sequence ID" value="ADZ82116.1"/>
    <property type="molecule type" value="Genomic_DNA"/>
</dbReference>
<protein>
    <submittedName>
        <fullName evidence="2">Oxidoreductase/nitrogenase component 1</fullName>
    </submittedName>
</protein>
<sequence length="395" mass="44203">MRKLCIKLPPFAPDYSGVCSALYELGGMSVIHDASGCTGNYTGFDEPRWYDNQKLVFCSGLRELDAVLGDDEKLINKVRMAAEDLKPEFITVLGSPVPMIIGSDFTGIAKEIENMTKVPSLGFDTTGLNYYDIGISQAYLELAKRFVKACDVKEEKTVNILGATPLDFSINENITDLMALLEKHGYKVNASWSMHTSFEAIQQTTKAQINIVISVAGLELARYLEKHYQMPYIVGVPVGESGERRLIEALKVGQKDVAEVTDEATSETQKRVLITGEQILSNSIRDYLKDEYQIENVEVATFFKLDKQLACQGDIHIESELQLIKLLKADTYDVIIGDPLFKQLIPSYSKAEFIELPHVAVSSRLYWHNSPRIMGEYMDQVMKSSPLAKSLKKDT</sequence>
<organism evidence="2 3">
    <name type="scientific">Cellulosilyticum lentocellum (strain ATCC 49066 / DSM 5427 / NCIMB 11756 / RHM5)</name>
    <name type="common">Clostridium lentocellum</name>
    <dbReference type="NCBI Taxonomy" id="642492"/>
    <lineage>
        <taxon>Bacteria</taxon>
        <taxon>Bacillati</taxon>
        <taxon>Bacillota</taxon>
        <taxon>Clostridia</taxon>
        <taxon>Lachnospirales</taxon>
        <taxon>Cellulosilyticaceae</taxon>
        <taxon>Cellulosilyticum</taxon>
    </lineage>
</organism>
<dbReference type="STRING" id="642492.Clole_0369"/>
<dbReference type="RefSeq" id="WP_013655417.1">
    <property type="nucleotide sequence ID" value="NC_015275.1"/>
</dbReference>
<evidence type="ECO:0000259" key="1">
    <source>
        <dbReference type="Pfam" id="PF00148"/>
    </source>
</evidence>
<dbReference type="PANTHER" id="PTHR42846:SF1">
    <property type="entry name" value="NI-SIROHYDROCHLORIN A,C-DIAMIDE REDUCTIVE CYCLASE COMPLEX, COMPONENT CFBD"/>
    <property type="match status" value="1"/>
</dbReference>
<keyword evidence="3" id="KW-1185">Reference proteome</keyword>
<proteinExistence type="predicted"/>
<dbReference type="KEGG" id="cle:Clole_0369"/>
<dbReference type="HOGENOM" id="CLU_036479_1_0_9"/>
<dbReference type="Pfam" id="PF00148">
    <property type="entry name" value="Oxidored_nitro"/>
    <property type="match status" value="1"/>
</dbReference>
<reference evidence="2 3" key="1">
    <citation type="journal article" date="2011" name="J. Bacteriol.">
        <title>Complete genome sequence of the cellulose-degrading bacterium Cellulosilyticum lentocellum.</title>
        <authorList>
            <consortium name="US DOE Joint Genome Institute"/>
            <person name="Miller D.A."/>
            <person name="Suen G."/>
            <person name="Bruce D."/>
            <person name="Copeland A."/>
            <person name="Cheng J.F."/>
            <person name="Detter C."/>
            <person name="Goodwin L.A."/>
            <person name="Han C.S."/>
            <person name="Hauser L.J."/>
            <person name="Land M.L."/>
            <person name="Lapidus A."/>
            <person name="Lucas S."/>
            <person name="Meincke L."/>
            <person name="Pitluck S."/>
            <person name="Tapia R."/>
            <person name="Teshima H."/>
            <person name="Woyke T."/>
            <person name="Fox B.G."/>
            <person name="Angert E.R."/>
            <person name="Currie C.R."/>
        </authorList>
    </citation>
    <scope>NUCLEOTIDE SEQUENCE [LARGE SCALE GENOMIC DNA]</scope>
    <source>
        <strain evidence="3">ATCC 49066 / DSM 5427 / NCIMB 11756 / RHM5</strain>
    </source>
</reference>
<dbReference type="eggNOG" id="COG2710">
    <property type="taxonomic scope" value="Bacteria"/>
</dbReference>
<dbReference type="AlphaFoldDB" id="F2JJS4"/>
<dbReference type="InterPro" id="IPR052673">
    <property type="entry name" value="Ni-siroh_cyclase_CfbD"/>
</dbReference>
<feature type="domain" description="Nitrogenase/oxidoreductase component 1" evidence="1">
    <location>
        <begin position="27"/>
        <end position="253"/>
    </location>
</feature>
<dbReference type="Proteomes" id="UP000008467">
    <property type="component" value="Chromosome"/>
</dbReference>
<evidence type="ECO:0000313" key="2">
    <source>
        <dbReference type="EMBL" id="ADZ82116.1"/>
    </source>
</evidence>
<accession>F2JJS4</accession>
<name>F2JJS4_CELLD</name>
<gene>
    <name evidence="2" type="ordered locus">Clole_0369</name>
</gene>
<dbReference type="Gene3D" id="3.40.50.1980">
    <property type="entry name" value="Nitrogenase molybdenum iron protein domain"/>
    <property type="match status" value="2"/>
</dbReference>
<dbReference type="SUPFAM" id="SSF53807">
    <property type="entry name" value="Helical backbone' metal receptor"/>
    <property type="match status" value="1"/>
</dbReference>
<evidence type="ECO:0000313" key="3">
    <source>
        <dbReference type="Proteomes" id="UP000008467"/>
    </source>
</evidence>
<dbReference type="InterPro" id="IPR000510">
    <property type="entry name" value="Nase/OxRdtase_comp1"/>
</dbReference>
<dbReference type="PANTHER" id="PTHR42846">
    <property type="entry name" value="NI-SIROHYDROCHLORIN A,C-DIAMIDE REDUCTIVE CYCLASE COMPLEX, COMPONENT CFBD"/>
    <property type="match status" value="1"/>
</dbReference>
<dbReference type="GO" id="GO:0016491">
    <property type="term" value="F:oxidoreductase activity"/>
    <property type="evidence" value="ECO:0007669"/>
    <property type="project" value="InterPro"/>
</dbReference>